<dbReference type="AlphaFoldDB" id="A0A2W4XTQ4"/>
<reference evidence="6 7" key="2">
    <citation type="submission" date="2018-06" db="EMBL/GenBank/DDBJ databases">
        <title>Metagenomic assembly of (sub)arctic Cyanobacteria and their associated microbiome from non-axenic cultures.</title>
        <authorList>
            <person name="Baurain D."/>
        </authorList>
    </citation>
    <scope>NUCLEOTIDE SEQUENCE [LARGE SCALE GENOMIC DNA]</scope>
    <source>
        <strain evidence="6">ULC027bin1</strain>
    </source>
</reference>
<evidence type="ECO:0000256" key="2">
    <source>
        <dbReference type="ARBA" id="ARBA00012438"/>
    </source>
</evidence>
<keyword evidence="3" id="KW-0808">Transferase</keyword>
<dbReference type="PANTHER" id="PTHR43065">
    <property type="entry name" value="SENSOR HISTIDINE KINASE"/>
    <property type="match status" value="1"/>
</dbReference>
<keyword evidence="3" id="KW-0418">Kinase</keyword>
<dbReference type="InterPro" id="IPR003594">
    <property type="entry name" value="HATPase_dom"/>
</dbReference>
<dbReference type="PROSITE" id="PS50109">
    <property type="entry name" value="HIS_KIN"/>
    <property type="match status" value="1"/>
</dbReference>
<dbReference type="Proteomes" id="UP000249794">
    <property type="component" value="Unassembled WGS sequence"/>
</dbReference>
<comment type="caution">
    <text evidence="6">The sequence shown here is derived from an EMBL/GenBank/DDBJ whole genome shotgun (WGS) entry which is preliminary data.</text>
</comment>
<dbReference type="InterPro" id="IPR005467">
    <property type="entry name" value="His_kinase_dom"/>
</dbReference>
<dbReference type="PANTHER" id="PTHR43065:SF50">
    <property type="entry name" value="HISTIDINE KINASE"/>
    <property type="match status" value="1"/>
</dbReference>
<dbReference type="InterPro" id="IPR004358">
    <property type="entry name" value="Sig_transdc_His_kin-like_C"/>
</dbReference>
<evidence type="ECO:0000313" key="6">
    <source>
        <dbReference type="EMBL" id="PZO60736.1"/>
    </source>
</evidence>
<dbReference type="Gene3D" id="3.30.565.10">
    <property type="entry name" value="Histidine kinase-like ATPase, C-terminal domain"/>
    <property type="match status" value="1"/>
</dbReference>
<keyword evidence="4" id="KW-0902">Two-component regulatory system</keyword>
<proteinExistence type="predicted"/>
<evidence type="ECO:0000259" key="5">
    <source>
        <dbReference type="PROSITE" id="PS50109"/>
    </source>
</evidence>
<comment type="catalytic activity">
    <reaction evidence="1">
        <text>ATP + protein L-histidine = ADP + protein N-phospho-L-histidine.</text>
        <dbReference type="EC" id="2.7.13.3"/>
    </reaction>
</comment>
<dbReference type="SMART" id="SM00387">
    <property type="entry name" value="HATPase_c"/>
    <property type="match status" value="1"/>
</dbReference>
<organism evidence="6 7">
    <name type="scientific">Phormidesmis priestleyi</name>
    <dbReference type="NCBI Taxonomy" id="268141"/>
    <lineage>
        <taxon>Bacteria</taxon>
        <taxon>Bacillati</taxon>
        <taxon>Cyanobacteriota</taxon>
        <taxon>Cyanophyceae</taxon>
        <taxon>Leptolyngbyales</taxon>
        <taxon>Leptolyngbyaceae</taxon>
        <taxon>Phormidesmis</taxon>
    </lineage>
</organism>
<dbReference type="GO" id="GO:0004673">
    <property type="term" value="F:protein histidine kinase activity"/>
    <property type="evidence" value="ECO:0007669"/>
    <property type="project" value="UniProtKB-EC"/>
</dbReference>
<dbReference type="PRINTS" id="PR00344">
    <property type="entry name" value="BCTRLSENSOR"/>
</dbReference>
<feature type="domain" description="Histidine kinase" evidence="5">
    <location>
        <begin position="60"/>
        <end position="248"/>
    </location>
</feature>
<dbReference type="EMBL" id="QBMP01000007">
    <property type="protein sequence ID" value="PZO60736.1"/>
    <property type="molecule type" value="Genomic_DNA"/>
</dbReference>
<dbReference type="EC" id="2.7.13.3" evidence="2"/>
<dbReference type="SUPFAM" id="SSF55874">
    <property type="entry name" value="ATPase domain of HSP90 chaperone/DNA topoisomerase II/histidine kinase"/>
    <property type="match status" value="1"/>
</dbReference>
<name>A0A2W4XTQ4_9CYAN</name>
<evidence type="ECO:0000256" key="4">
    <source>
        <dbReference type="ARBA" id="ARBA00023012"/>
    </source>
</evidence>
<dbReference type="InterPro" id="IPR036890">
    <property type="entry name" value="HATPase_C_sf"/>
</dbReference>
<dbReference type="Pfam" id="PF02518">
    <property type="entry name" value="HATPase_c"/>
    <property type="match status" value="1"/>
</dbReference>
<reference evidence="7" key="1">
    <citation type="submission" date="2018-04" db="EMBL/GenBank/DDBJ databases">
        <authorList>
            <person name="Cornet L."/>
        </authorList>
    </citation>
    <scope>NUCLEOTIDE SEQUENCE [LARGE SCALE GENOMIC DNA]</scope>
</reference>
<evidence type="ECO:0000256" key="1">
    <source>
        <dbReference type="ARBA" id="ARBA00000085"/>
    </source>
</evidence>
<sequence length="253" mass="28628">MFPVISQQVYYSNRLLELIASYRAHYPTPPDELQSLLEESEIDYLSDDFPKLCNSLYTGTERIRSIVLSLRNFSRLDEAETKEVDLHEGIESTLLILQHRFKSSSSQKSIEIVKEYGDLPRVECHAGQINQVFMNLLSNALDELQSMEPNDEETKTKTKTKTKTIQIKTQQLDEDRVMVSIKDNGGGMSEGVLKSLFNPFFTTKSVGQGTGLGLSISYKIVENHQGKLSCESTVGEGATFTLELPVRYRMERS</sequence>
<evidence type="ECO:0000313" key="7">
    <source>
        <dbReference type="Proteomes" id="UP000249794"/>
    </source>
</evidence>
<evidence type="ECO:0000256" key="3">
    <source>
        <dbReference type="ARBA" id="ARBA00022777"/>
    </source>
</evidence>
<protein>
    <recommendedName>
        <fullName evidence="2">histidine kinase</fullName>
        <ecNumber evidence="2">2.7.13.3</ecNumber>
    </recommendedName>
</protein>
<accession>A0A2W4XTQ4</accession>
<gene>
    <name evidence="6" type="ORF">DCF15_01490</name>
</gene>
<dbReference type="GO" id="GO:0000160">
    <property type="term" value="P:phosphorelay signal transduction system"/>
    <property type="evidence" value="ECO:0007669"/>
    <property type="project" value="UniProtKB-KW"/>
</dbReference>